<dbReference type="AlphaFoldDB" id="A0A0C9LRZ9"/>
<name>A0A0C9LRZ9_9FUNG</name>
<gene>
    <name evidence="1" type="ORF">MAM1_0022c01893</name>
</gene>
<organism evidence="1">
    <name type="scientific">Mucor ambiguus</name>
    <dbReference type="NCBI Taxonomy" id="91626"/>
    <lineage>
        <taxon>Eukaryota</taxon>
        <taxon>Fungi</taxon>
        <taxon>Fungi incertae sedis</taxon>
        <taxon>Mucoromycota</taxon>
        <taxon>Mucoromycotina</taxon>
        <taxon>Mucoromycetes</taxon>
        <taxon>Mucorales</taxon>
        <taxon>Mucorineae</taxon>
        <taxon>Mucoraceae</taxon>
        <taxon>Mucor</taxon>
    </lineage>
</organism>
<dbReference type="OrthoDB" id="2244108at2759"/>
<dbReference type="Gene3D" id="1.25.40.10">
    <property type="entry name" value="Tetratricopeptide repeat domain"/>
    <property type="match status" value="1"/>
</dbReference>
<dbReference type="InterPro" id="IPR011990">
    <property type="entry name" value="TPR-like_helical_dom_sf"/>
</dbReference>
<reference evidence="1" key="1">
    <citation type="submission" date="2014-09" db="EMBL/GenBank/DDBJ databases">
        <title>Draft genome sequence of an oleaginous Mucoromycotina fungus Mucor ambiguus NBRC6742.</title>
        <authorList>
            <person name="Takeda I."/>
            <person name="Yamane N."/>
            <person name="Morita T."/>
            <person name="Tamano K."/>
            <person name="Machida M."/>
            <person name="Baker S."/>
            <person name="Koike H."/>
        </authorList>
    </citation>
    <scope>NUCLEOTIDE SEQUENCE</scope>
    <source>
        <strain evidence="1">NBRC 6742</strain>
    </source>
</reference>
<dbReference type="Proteomes" id="UP000053815">
    <property type="component" value="Unassembled WGS sequence"/>
</dbReference>
<keyword evidence="2" id="KW-1185">Reference proteome</keyword>
<protein>
    <submittedName>
        <fullName evidence="1">Uncharacterized protein</fullName>
    </submittedName>
</protein>
<evidence type="ECO:0000313" key="2">
    <source>
        <dbReference type="Proteomes" id="UP000053815"/>
    </source>
</evidence>
<proteinExistence type="predicted"/>
<evidence type="ECO:0000313" key="1">
    <source>
        <dbReference type="EMBL" id="GAN02450.1"/>
    </source>
</evidence>
<dbReference type="EMBL" id="DF836311">
    <property type="protein sequence ID" value="GAN02450.1"/>
    <property type="molecule type" value="Genomic_DNA"/>
</dbReference>
<sequence length="164" mass="18595">MPPQPQSLRSNSVNPSNLVELQVLTKIVNQLQGNNDMKGSIPYLAKIVQIVANQRLERPSPTATEESKQRYYQQLNELSKVQADAYAQLADAYFQTQQFITCESNLILSVKIWERLLKHDVASTDTITPRLNAAYKQLEEAYEAMGKTQLAQHMATRLDRLSSD</sequence>
<accession>A0A0C9LRZ9</accession>